<keyword evidence="2" id="KW-0378">Hydrolase</keyword>
<evidence type="ECO:0000313" key="2">
    <source>
        <dbReference type="EMBL" id="TWT57275.1"/>
    </source>
</evidence>
<organism evidence="2 3">
    <name type="scientific">Thalassoglobus neptunius</name>
    <dbReference type="NCBI Taxonomy" id="1938619"/>
    <lineage>
        <taxon>Bacteria</taxon>
        <taxon>Pseudomonadati</taxon>
        <taxon>Planctomycetota</taxon>
        <taxon>Planctomycetia</taxon>
        <taxon>Planctomycetales</taxon>
        <taxon>Planctomycetaceae</taxon>
        <taxon>Thalassoglobus</taxon>
    </lineage>
</organism>
<dbReference type="Proteomes" id="UP000317243">
    <property type="component" value="Unassembled WGS sequence"/>
</dbReference>
<dbReference type="Gene3D" id="1.20.120.450">
    <property type="entry name" value="dinb family like domain"/>
    <property type="match status" value="1"/>
</dbReference>
<sequence length="137" mass="15837">MNAYSQLIDDYLQGSKTLRQAVEGMTASQLDATPVKGTWSSRQVVCHIADFDTVYVDRMKRVIAEDRPPLRGGDPDEFAARLAYQERDVEVDWHFWISEAIRKLRFFESLVLFTLCGSSTQRSARCPRRFEKRTQVT</sequence>
<dbReference type="GO" id="GO:0016787">
    <property type="term" value="F:hydrolase activity"/>
    <property type="evidence" value="ECO:0007669"/>
    <property type="project" value="UniProtKB-KW"/>
</dbReference>
<dbReference type="EMBL" id="SIHI01000001">
    <property type="protein sequence ID" value="TWT57275.1"/>
    <property type="molecule type" value="Genomic_DNA"/>
</dbReference>
<accession>A0A5C5X4Z1</accession>
<protein>
    <submittedName>
        <fullName evidence="2">Putative metal-dependent hydrolase YfiT</fullName>
        <ecNumber evidence="2">3.-.-.-</ecNumber>
    </submittedName>
</protein>
<dbReference type="InterPro" id="IPR024775">
    <property type="entry name" value="DinB-like"/>
</dbReference>
<feature type="domain" description="DinB-like" evidence="1">
    <location>
        <begin position="16"/>
        <end position="80"/>
    </location>
</feature>
<name>A0A5C5X4Z1_9PLAN</name>
<dbReference type="EC" id="3.-.-.-" evidence="2"/>
<dbReference type="InterPro" id="IPR034660">
    <property type="entry name" value="DinB/YfiT-like"/>
</dbReference>
<reference evidence="2 3" key="1">
    <citation type="submission" date="2019-02" db="EMBL/GenBank/DDBJ databases">
        <title>Deep-cultivation of Planctomycetes and their phenomic and genomic characterization uncovers novel biology.</title>
        <authorList>
            <person name="Wiegand S."/>
            <person name="Jogler M."/>
            <person name="Boedeker C."/>
            <person name="Pinto D."/>
            <person name="Vollmers J."/>
            <person name="Rivas-Marin E."/>
            <person name="Kohn T."/>
            <person name="Peeters S.H."/>
            <person name="Heuer A."/>
            <person name="Rast P."/>
            <person name="Oberbeckmann S."/>
            <person name="Bunk B."/>
            <person name="Jeske O."/>
            <person name="Meyerdierks A."/>
            <person name="Storesund J.E."/>
            <person name="Kallscheuer N."/>
            <person name="Luecker S."/>
            <person name="Lage O.M."/>
            <person name="Pohl T."/>
            <person name="Merkel B.J."/>
            <person name="Hornburger P."/>
            <person name="Mueller R.-W."/>
            <person name="Bruemmer F."/>
            <person name="Labrenz M."/>
            <person name="Spormann A.M."/>
            <person name="Op Den Camp H."/>
            <person name="Overmann J."/>
            <person name="Amann R."/>
            <person name="Jetten M.S.M."/>
            <person name="Mascher T."/>
            <person name="Medema M.H."/>
            <person name="Devos D.P."/>
            <person name="Kaster A.-K."/>
            <person name="Ovreas L."/>
            <person name="Rohde M."/>
            <person name="Galperin M.Y."/>
            <person name="Jogler C."/>
        </authorList>
    </citation>
    <scope>NUCLEOTIDE SEQUENCE [LARGE SCALE GENOMIC DNA]</scope>
    <source>
        <strain evidence="2 3">KOR42</strain>
    </source>
</reference>
<dbReference type="AlphaFoldDB" id="A0A5C5X4Z1"/>
<gene>
    <name evidence="2" type="primary">yfiT</name>
    <name evidence="2" type="ORF">KOR42_06340</name>
</gene>
<dbReference type="SUPFAM" id="SSF109854">
    <property type="entry name" value="DinB/YfiT-like putative metalloenzymes"/>
    <property type="match status" value="1"/>
</dbReference>
<proteinExistence type="predicted"/>
<evidence type="ECO:0000313" key="3">
    <source>
        <dbReference type="Proteomes" id="UP000317243"/>
    </source>
</evidence>
<comment type="caution">
    <text evidence="2">The sequence shown here is derived from an EMBL/GenBank/DDBJ whole genome shotgun (WGS) entry which is preliminary data.</text>
</comment>
<evidence type="ECO:0000259" key="1">
    <source>
        <dbReference type="Pfam" id="PF12867"/>
    </source>
</evidence>
<dbReference type="RefSeq" id="WP_261342039.1">
    <property type="nucleotide sequence ID" value="NZ_SIHI01000001.1"/>
</dbReference>
<dbReference type="Pfam" id="PF12867">
    <property type="entry name" value="DinB_2"/>
    <property type="match status" value="1"/>
</dbReference>
<keyword evidence="3" id="KW-1185">Reference proteome</keyword>